<feature type="compositionally biased region" description="Polar residues" evidence="8">
    <location>
        <begin position="668"/>
        <end position="679"/>
    </location>
</feature>
<sequence length="705" mass="80016">ERREDLRGGFMLCFLDDGTGMDSNEAASVIQFGKSAKRSPESTQIGQYGNGLKSGSMRIGKDFILFTRKDNTMTCLLLSRTFHEEEGIDEVIVPLPTWNARSCEPVTDNMEKFAIETELIYKYSPFKSEREVMDQFNKIRGEKGTCAGWFRSRVRYLGFGWDSPGRLVTCSGTLVIIFNLKLMDNGEPELDVTSDPQDIQMAETPREGTKPERRSFRAYAAVLYIDPRMRIFINGHKVQTKRLSCCLYKPRMYKYTSNRFKTRAEQEVKKAEHVARIAEEKAREAESKARALELRLGGDLTRESRVTLRQVQNLAITMRQEADVKKRIKDAKQRALKEPKELNFIFGVNIEQRELDGMFIYNCSRLIKMYEKVGPQLEGGMACGGVVGVVDVPYLVLEPTHNKQDFADAKEYRHLLKAMGEHLAQYWKDVAIAQRGIIKFWDEFGYLSANWNQPPSSELRYKRRRAMEIPTTIQCDVCLKWRTLPFQLSSVEKNYPDSWVCSMNPDPEQDRCEAAEQKQKVPLGTLKKDLKSHEEKQKQLTEKIRQQQEKLEALQKTTPIRSQADLKKLPLEVTTRPSREHTRTQRPRSPPLPDAIKNAPSRPPGSSPPPKSCSQLKKSSSDRPNSSSPKLASVLFKEEASTSRTHHHTVTAGKSNSTLKTLAKPGTSMKSLSGLQSPKSPRETPNPKAAKVPAVKKSASGRCSQ</sequence>
<evidence type="ECO:0000256" key="2">
    <source>
        <dbReference type="ARBA" id="ARBA00022723"/>
    </source>
</evidence>
<dbReference type="GO" id="GO:0008270">
    <property type="term" value="F:zinc ion binding"/>
    <property type="evidence" value="ECO:0007669"/>
    <property type="project" value="UniProtKB-KW"/>
</dbReference>
<dbReference type="Pfam" id="PF07496">
    <property type="entry name" value="zf-CW"/>
    <property type="match status" value="1"/>
</dbReference>
<protein>
    <submittedName>
        <fullName evidence="10">MORC2 protein</fullName>
    </submittedName>
</protein>
<feature type="non-terminal residue" evidence="10">
    <location>
        <position position="705"/>
    </location>
</feature>
<evidence type="ECO:0000256" key="3">
    <source>
        <dbReference type="ARBA" id="ARBA00022771"/>
    </source>
</evidence>
<dbReference type="AlphaFoldDB" id="A0A7K7CGT7"/>
<evidence type="ECO:0000256" key="5">
    <source>
        <dbReference type="ARBA" id="ARBA00023054"/>
    </source>
</evidence>
<dbReference type="Pfam" id="PF13589">
    <property type="entry name" value="HATPase_c_3"/>
    <property type="match status" value="1"/>
</dbReference>
<dbReference type="PANTHER" id="PTHR23337:SF7">
    <property type="entry name" value="ATPASE MORC2"/>
    <property type="match status" value="1"/>
</dbReference>
<dbReference type="InterPro" id="IPR036890">
    <property type="entry name" value="HATPase_C_sf"/>
</dbReference>
<comment type="caution">
    <text evidence="10">The sequence shown here is derived from an EMBL/GenBank/DDBJ whole genome shotgun (WGS) entry which is preliminary data.</text>
</comment>
<evidence type="ECO:0000256" key="4">
    <source>
        <dbReference type="ARBA" id="ARBA00022833"/>
    </source>
</evidence>
<feature type="domain" description="CW-type" evidence="9">
    <location>
        <begin position="466"/>
        <end position="520"/>
    </location>
</feature>
<dbReference type="SUPFAM" id="SSF55874">
    <property type="entry name" value="ATPase domain of HSP90 chaperone/DNA topoisomerase II/histidine kinase"/>
    <property type="match status" value="1"/>
</dbReference>
<name>A0A7K7CGT7_APHCE</name>
<dbReference type="PANTHER" id="PTHR23337">
    <property type="entry name" value="ZINC FINGER CW-TYPE COILED-COIL DOMAIN PROTEIN 1"/>
    <property type="match status" value="1"/>
</dbReference>
<keyword evidence="5 7" id="KW-0175">Coiled coil</keyword>
<feature type="coiled-coil region" evidence="7">
    <location>
        <begin position="261"/>
        <end position="295"/>
    </location>
</feature>
<evidence type="ECO:0000256" key="8">
    <source>
        <dbReference type="SAM" id="MobiDB-lite"/>
    </source>
</evidence>
<gene>
    <name evidence="10" type="primary">Morc2</name>
    <name evidence="10" type="ORF">APHCOE_R11349</name>
</gene>
<feature type="non-terminal residue" evidence="10">
    <location>
        <position position="1"/>
    </location>
</feature>
<organism evidence="10 11">
    <name type="scientific">Aphelocoma coerulescens</name>
    <name type="common">Florida scrub-jay</name>
    <name type="synonym">Corvus coerulescens</name>
    <dbReference type="NCBI Taxonomy" id="39617"/>
    <lineage>
        <taxon>Eukaryota</taxon>
        <taxon>Metazoa</taxon>
        <taxon>Chordata</taxon>
        <taxon>Craniata</taxon>
        <taxon>Vertebrata</taxon>
        <taxon>Euteleostomi</taxon>
        <taxon>Archelosauria</taxon>
        <taxon>Archosauria</taxon>
        <taxon>Dinosauria</taxon>
        <taxon>Saurischia</taxon>
        <taxon>Theropoda</taxon>
        <taxon>Coelurosauria</taxon>
        <taxon>Aves</taxon>
        <taxon>Neognathae</taxon>
        <taxon>Neoaves</taxon>
        <taxon>Telluraves</taxon>
        <taxon>Australaves</taxon>
        <taxon>Passeriformes</taxon>
        <taxon>Corvoidea</taxon>
        <taxon>Corvidae</taxon>
        <taxon>Aphelocoma</taxon>
    </lineage>
</organism>
<accession>A0A7K7CGT7</accession>
<dbReference type="Gene3D" id="3.30.40.100">
    <property type="match status" value="1"/>
</dbReference>
<dbReference type="EMBL" id="VZSI01000154">
    <property type="protein sequence ID" value="NWY19906.1"/>
    <property type="molecule type" value="Genomic_DNA"/>
</dbReference>
<proteinExistence type="predicted"/>
<evidence type="ECO:0000256" key="7">
    <source>
        <dbReference type="SAM" id="Coils"/>
    </source>
</evidence>
<evidence type="ECO:0000313" key="11">
    <source>
        <dbReference type="Proteomes" id="UP000575874"/>
    </source>
</evidence>
<keyword evidence="2" id="KW-0479">Metal-binding</keyword>
<keyword evidence="6" id="KW-0539">Nucleus</keyword>
<dbReference type="FunFam" id="3.30.40.100:FF:000001">
    <property type="entry name" value="MORC family CW-type zinc finger protein 2"/>
    <property type="match status" value="1"/>
</dbReference>
<evidence type="ECO:0000259" key="9">
    <source>
        <dbReference type="PROSITE" id="PS51050"/>
    </source>
</evidence>
<dbReference type="GO" id="GO:0005634">
    <property type="term" value="C:nucleus"/>
    <property type="evidence" value="ECO:0007669"/>
    <property type="project" value="UniProtKB-SubCell"/>
</dbReference>
<feature type="compositionally biased region" description="Basic and acidic residues" evidence="8">
    <location>
        <begin position="508"/>
        <end position="519"/>
    </location>
</feature>
<feature type="compositionally biased region" description="Low complexity" evidence="8">
    <location>
        <begin position="687"/>
        <end position="705"/>
    </location>
</feature>
<feature type="compositionally biased region" description="Basic and acidic residues" evidence="8">
    <location>
        <begin position="526"/>
        <end position="553"/>
    </location>
</feature>
<dbReference type="Proteomes" id="UP000575874">
    <property type="component" value="Unassembled WGS sequence"/>
</dbReference>
<evidence type="ECO:0000313" key="10">
    <source>
        <dbReference type="EMBL" id="NWY19906.1"/>
    </source>
</evidence>
<reference evidence="10 11" key="1">
    <citation type="submission" date="2019-09" db="EMBL/GenBank/DDBJ databases">
        <title>Bird 10,000 Genomes (B10K) Project - Family phase.</title>
        <authorList>
            <person name="Zhang G."/>
        </authorList>
    </citation>
    <scope>NUCLEOTIDE SEQUENCE [LARGE SCALE GENOMIC DNA]</scope>
    <source>
        <strain evidence="10">OUT-0022</strain>
        <tissue evidence="10">Blood</tissue>
    </source>
</reference>
<dbReference type="Pfam" id="PF17942">
    <property type="entry name" value="Morc6_S5"/>
    <property type="match status" value="1"/>
</dbReference>
<feature type="compositionally biased region" description="Low complexity" evidence="8">
    <location>
        <begin position="612"/>
        <end position="630"/>
    </location>
</feature>
<feature type="compositionally biased region" description="Pro residues" evidence="8">
    <location>
        <begin position="601"/>
        <end position="611"/>
    </location>
</feature>
<keyword evidence="3" id="KW-0863">Zinc-finger</keyword>
<dbReference type="PROSITE" id="PS51050">
    <property type="entry name" value="ZF_CW"/>
    <property type="match status" value="1"/>
</dbReference>
<feature type="region of interest" description="Disordered" evidence="8">
    <location>
        <begin position="507"/>
        <end position="705"/>
    </location>
</feature>
<comment type="subcellular location">
    <subcellularLocation>
        <location evidence="1">Nucleus</location>
    </subcellularLocation>
</comment>
<evidence type="ECO:0000256" key="6">
    <source>
        <dbReference type="ARBA" id="ARBA00023242"/>
    </source>
</evidence>
<evidence type="ECO:0000256" key="1">
    <source>
        <dbReference type="ARBA" id="ARBA00004123"/>
    </source>
</evidence>
<dbReference type="InterPro" id="IPR011124">
    <property type="entry name" value="Znf_CW"/>
</dbReference>
<keyword evidence="11" id="KW-1185">Reference proteome</keyword>
<keyword evidence="4" id="KW-0862">Zinc</keyword>
<dbReference type="InterPro" id="IPR041006">
    <property type="entry name" value="Morc_S5"/>
</dbReference>